<evidence type="ECO:0000256" key="4">
    <source>
        <dbReference type="ARBA" id="ARBA00022525"/>
    </source>
</evidence>
<protein>
    <recommendedName>
        <fullName evidence="13">NEL domain-containing protein</fullName>
    </recommendedName>
</protein>
<evidence type="ECO:0000313" key="14">
    <source>
        <dbReference type="EMBL" id="MCR2747007.1"/>
    </source>
</evidence>
<proteinExistence type="inferred from homology"/>
<keyword evidence="5" id="KW-0433">Leucine-rich repeat</keyword>
<keyword evidence="10 11" id="KW-1035">Host cytoplasm</keyword>
<evidence type="ECO:0000256" key="9">
    <source>
        <dbReference type="ARBA" id="ARBA00022843"/>
    </source>
</evidence>
<dbReference type="Gene3D" id="3.80.10.10">
    <property type="entry name" value="Ribonuclease Inhibitor"/>
    <property type="match status" value="1"/>
</dbReference>
<dbReference type="Proteomes" id="UP001165267">
    <property type="component" value="Unassembled WGS sequence"/>
</dbReference>
<sequence length="501" mass="56181">MNSVELERMLSVYIRDAAPCENRIEAKNRMMQCLESQTPHRTLNLENLGLIALPEDLSFLNGIHEIRLANNRLERLPESICSIASLVILRSNDNVLVQLPEAFGNLQSLRQAWLNDNNLTELPRSLAHLRHRCYVNLNANLLPQTVRQQLHHAIVALHAQNPQQGPQIYHDMALENQMVTVLPLKEEIDSWRVEAGLSGRYSQAVDLSQAIEFLPAPAASALSSQLARMRATAHYTKAPQNLVARVNDVLDYMHNNVDVLHTCAAVAVEGTETCDDRIALAFIELEEAIVHHRSAKLSLDLDSRRDVNTLQNLITTAKGLHKSQLLKEIAQKKIGTLVGFVDHTEIILKYVVKLSTELNLPSQLNEMIFQRCALQVTGADIDRARHQIQELATDENLNKYLAAWEPWKHAMAKYCPLEYTEAVAKASAEKAMLFEEVAALAEQLADTEARYGKLSEQYLGVVTANNEANAKYRSLEISELSALTSKVRQQIAQHSPNQSLV</sequence>
<comment type="subcellular location">
    <subcellularLocation>
        <location evidence="1">Host cytoplasm</location>
    </subcellularLocation>
    <subcellularLocation>
        <location evidence="2">Secreted</location>
    </subcellularLocation>
</comment>
<keyword evidence="8 11" id="KW-0833">Ubl conjugation pathway</keyword>
<evidence type="ECO:0000313" key="15">
    <source>
        <dbReference type="Proteomes" id="UP001165267"/>
    </source>
</evidence>
<reference evidence="14" key="1">
    <citation type="submission" date="2022-07" db="EMBL/GenBank/DDBJ databases">
        <authorList>
            <person name="Xamxidin M."/>
        </authorList>
    </citation>
    <scope>NUCLEOTIDE SEQUENCE</scope>
    <source>
        <strain evidence="14">YS8-69</strain>
    </source>
</reference>
<keyword evidence="4 11" id="KW-0964">Secreted</keyword>
<keyword evidence="6 11" id="KW-0808">Transferase</keyword>
<evidence type="ECO:0000259" key="13">
    <source>
        <dbReference type="PROSITE" id="PS52053"/>
    </source>
</evidence>
<dbReference type="Gene3D" id="1.20.58.360">
    <property type="entry name" value="Shigella T3SS effector IpaH defines"/>
    <property type="match status" value="1"/>
</dbReference>
<dbReference type="PANTHER" id="PTHR47114">
    <property type="match status" value="1"/>
</dbReference>
<dbReference type="Pfam" id="PF14496">
    <property type="entry name" value="NEL"/>
    <property type="match status" value="1"/>
</dbReference>
<comment type="PTM">
    <text evidence="11">Ubiquitinated in the presence of host E1 ubiquitin-activating enzyme, E2 ubiquitin-conjugating enzyme and ubiquitin.</text>
</comment>
<evidence type="ECO:0000256" key="7">
    <source>
        <dbReference type="ARBA" id="ARBA00022737"/>
    </source>
</evidence>
<dbReference type="InterPro" id="IPR029487">
    <property type="entry name" value="NEL_dom"/>
</dbReference>
<accession>A0ABT1XIA5</accession>
<dbReference type="InterPro" id="IPR032675">
    <property type="entry name" value="LRR_dom_sf"/>
</dbReference>
<evidence type="ECO:0000256" key="12">
    <source>
        <dbReference type="SAM" id="Coils"/>
    </source>
</evidence>
<evidence type="ECO:0000256" key="11">
    <source>
        <dbReference type="PROSITE-ProRule" id="PRU01398"/>
    </source>
</evidence>
<dbReference type="PROSITE" id="PS52053">
    <property type="entry name" value="NEL"/>
    <property type="match status" value="1"/>
</dbReference>
<keyword evidence="12" id="KW-0175">Coiled coil</keyword>
<name>A0ABT1XIA5_9BURK</name>
<feature type="active site" description="Glycyl thioester intermediate" evidence="11">
    <location>
        <position position="274"/>
    </location>
</feature>
<gene>
    <name evidence="14" type="ORF">NSP04_10135</name>
</gene>
<dbReference type="EMBL" id="JANKHG010000017">
    <property type="protein sequence ID" value="MCR2747007.1"/>
    <property type="molecule type" value="Genomic_DNA"/>
</dbReference>
<feature type="coiled-coil region" evidence="12">
    <location>
        <begin position="423"/>
        <end position="457"/>
    </location>
</feature>
<dbReference type="SUPFAM" id="SSF52058">
    <property type="entry name" value="L domain-like"/>
    <property type="match status" value="1"/>
</dbReference>
<evidence type="ECO:0000256" key="6">
    <source>
        <dbReference type="ARBA" id="ARBA00022679"/>
    </source>
</evidence>
<dbReference type="RefSeq" id="WP_257512211.1">
    <property type="nucleotide sequence ID" value="NZ_JANKHG010000017.1"/>
</dbReference>
<keyword evidence="9 11" id="KW-0832">Ubl conjugation</keyword>
<dbReference type="PANTHER" id="PTHR47114:SF2">
    <property type="entry name" value="OLIGODENDROCYTE-MYELIN GLYCOPROTEIN"/>
    <property type="match status" value="1"/>
</dbReference>
<evidence type="ECO:0000256" key="8">
    <source>
        <dbReference type="ARBA" id="ARBA00022786"/>
    </source>
</evidence>
<evidence type="ECO:0000256" key="1">
    <source>
        <dbReference type="ARBA" id="ARBA00004192"/>
    </source>
</evidence>
<evidence type="ECO:0000256" key="2">
    <source>
        <dbReference type="ARBA" id="ARBA00004613"/>
    </source>
</evidence>
<keyword evidence="7" id="KW-0677">Repeat</keyword>
<evidence type="ECO:0000256" key="10">
    <source>
        <dbReference type="ARBA" id="ARBA00023200"/>
    </source>
</evidence>
<comment type="caution">
    <text evidence="14">The sequence shown here is derived from an EMBL/GenBank/DDBJ whole genome shotgun (WGS) entry which is preliminary data.</text>
</comment>
<dbReference type="InterPro" id="IPR051071">
    <property type="entry name" value="LRR-bact_E3_ubiq_ligases"/>
</dbReference>
<organism evidence="14 15">
    <name type="scientific">Limnobacter parvus</name>
    <dbReference type="NCBI Taxonomy" id="2939690"/>
    <lineage>
        <taxon>Bacteria</taxon>
        <taxon>Pseudomonadati</taxon>
        <taxon>Pseudomonadota</taxon>
        <taxon>Betaproteobacteria</taxon>
        <taxon>Burkholderiales</taxon>
        <taxon>Burkholderiaceae</taxon>
        <taxon>Limnobacter</taxon>
    </lineage>
</organism>
<evidence type="ECO:0000256" key="3">
    <source>
        <dbReference type="ARBA" id="ARBA00009868"/>
    </source>
</evidence>
<keyword evidence="15" id="KW-1185">Reference proteome</keyword>
<comment type="similarity">
    <text evidence="3 11">Belongs to the LRR-containing bacterial E3 ligase family.</text>
</comment>
<feature type="domain" description="NEL" evidence="13">
    <location>
        <begin position="183"/>
        <end position="501"/>
    </location>
</feature>
<evidence type="ECO:0000256" key="5">
    <source>
        <dbReference type="ARBA" id="ARBA00022614"/>
    </source>
</evidence>